<sequence length="348" mass="37903">MPNIVSSNGGVSFGTNDNVRMFTDSSLGSGIRTMDAAGISTGMAFLEGELEKRDPKVREPLTSVTWPRDIVAETGGGWVDFTSTMNVDYATSGANDGSLVGGATDVISLVQANVNKDIYKVFTWAQGMKIPFVDSQKFQTIGRSIDSILDRGIRLNYNKAIDQLVYKGFDSVGITGLVNDENVVSSVAPNGAAGTPGWTTKTVDEILWDINKLLTEAWAASEYDESAIPNHLLLPPTKYAYLLSTRIGTSGDESILSYIQKNNLAANQGRTLEIVPCRWCAGAGTGNTDRMVAYVNDKDKVYFDLPVPLTRAMTQPVALQFSYVTIYAAQMGQVKFLYYQPARYMDSI</sequence>
<protein>
    <submittedName>
        <fullName evidence="1">Major capsid protein</fullName>
    </submittedName>
</protein>
<organism evidence="1">
    <name type="scientific">Siphoviridae sp. ctsIQ24</name>
    <dbReference type="NCBI Taxonomy" id="2826484"/>
    <lineage>
        <taxon>Viruses</taxon>
        <taxon>Duplodnaviria</taxon>
        <taxon>Heunggongvirae</taxon>
        <taxon>Uroviricota</taxon>
        <taxon>Caudoviricetes</taxon>
    </lineage>
</organism>
<evidence type="ECO:0000313" key="1">
    <source>
        <dbReference type="EMBL" id="DAD84154.1"/>
    </source>
</evidence>
<dbReference type="Pfam" id="PF09950">
    <property type="entry name" value="Major_capside"/>
    <property type="match status" value="1"/>
</dbReference>
<name>A0A8S5MPR9_9CAUD</name>
<proteinExistence type="predicted"/>
<dbReference type="EMBL" id="BK014953">
    <property type="protein sequence ID" value="DAD84154.1"/>
    <property type="molecule type" value="Genomic_DNA"/>
</dbReference>
<dbReference type="PIRSF" id="PIRSF029202">
    <property type="entry name" value="UCP029202"/>
    <property type="match status" value="1"/>
</dbReference>
<dbReference type="InterPro" id="IPR020049">
    <property type="entry name" value="Major_capsid-like"/>
</dbReference>
<reference evidence="1" key="1">
    <citation type="journal article" date="2021" name="Proc. Natl. Acad. Sci. U.S.A.">
        <title>A Catalog of Tens of Thousands of Viruses from Human Metagenomes Reveals Hidden Associations with Chronic Diseases.</title>
        <authorList>
            <person name="Tisza M.J."/>
            <person name="Buck C.B."/>
        </authorList>
    </citation>
    <scope>NUCLEOTIDE SEQUENCE</scope>
    <source>
        <strain evidence="1">CtsIQ24</strain>
    </source>
</reference>
<accession>A0A8S5MPR9</accession>